<sequence>MKKVLIVITTAFTPTGGLTTVMMNYYRVLPHNTYQIDFCSSNVAQKVLLDELHQNGSYYFQLPKRENIIRYFISLRQLCRQYDVVHINANSATASLELLAAKQAGVRNRIVHNHTSRTLHPILNFFLLPFYRKLYTSAIACSKEAGEWLYHSNFKILKNAIDIKRYFFNEGIRNCLRKQYGIDDTDLVIGHVGKFYEPKNHSFLLDVFADYHLLNPASKLLLVGDGVLRKEIEEKCNRLNISNVVILTGLKSNAQDFLQVMDIFLFPSLYEGMPLSVVEAQCSGLPCFVSDVITDAVCIGKDIFRLPLEKGKDFWANCLKQFPVGDRFHRAQQNKNLIELAGYDIYNEGQRLIEFYNK</sequence>
<feature type="domain" description="Glycosyl transferase family 1" evidence="1">
    <location>
        <begin position="176"/>
        <end position="292"/>
    </location>
</feature>
<organism evidence="3 4">
    <name type="scientific">Segatella oris</name>
    <dbReference type="NCBI Taxonomy" id="28135"/>
    <lineage>
        <taxon>Bacteria</taxon>
        <taxon>Pseudomonadati</taxon>
        <taxon>Bacteroidota</taxon>
        <taxon>Bacteroidia</taxon>
        <taxon>Bacteroidales</taxon>
        <taxon>Prevotellaceae</taxon>
        <taxon>Segatella</taxon>
    </lineage>
</organism>
<dbReference type="GO" id="GO:0016757">
    <property type="term" value="F:glycosyltransferase activity"/>
    <property type="evidence" value="ECO:0007669"/>
    <property type="project" value="TreeGrafter"/>
</dbReference>
<dbReference type="SUPFAM" id="SSF53756">
    <property type="entry name" value="UDP-Glycosyltransferase/glycogen phosphorylase"/>
    <property type="match status" value="1"/>
</dbReference>
<reference evidence="3 4" key="1">
    <citation type="submission" date="2018-12" db="EMBL/GenBank/DDBJ databases">
        <authorList>
            <consortium name="Pathogen Informatics"/>
        </authorList>
    </citation>
    <scope>NUCLEOTIDE SEQUENCE [LARGE SCALE GENOMIC DNA]</scope>
    <source>
        <strain evidence="3 4">NCTC13071</strain>
    </source>
</reference>
<dbReference type="KEGG" id="poc:NCTC13071_01726"/>
<dbReference type="InterPro" id="IPR050194">
    <property type="entry name" value="Glycosyltransferase_grp1"/>
</dbReference>
<dbReference type="Pfam" id="PF13439">
    <property type="entry name" value="Glyco_transf_4"/>
    <property type="match status" value="1"/>
</dbReference>
<dbReference type="GeneID" id="85012527"/>
<evidence type="ECO:0000313" key="3">
    <source>
        <dbReference type="EMBL" id="VEH15716.1"/>
    </source>
</evidence>
<dbReference type="InterPro" id="IPR028098">
    <property type="entry name" value="Glyco_trans_4-like_N"/>
</dbReference>
<dbReference type="AlphaFoldDB" id="A0A3S5EPC0"/>
<accession>A0A3S5EPC0</accession>
<dbReference type="InterPro" id="IPR001296">
    <property type="entry name" value="Glyco_trans_1"/>
</dbReference>
<dbReference type="PANTHER" id="PTHR45947">
    <property type="entry name" value="SULFOQUINOVOSYL TRANSFERASE SQD2"/>
    <property type="match status" value="1"/>
</dbReference>
<proteinExistence type="predicted"/>
<dbReference type="RefSeq" id="WP_018919119.1">
    <property type="nucleotide sequence ID" value="NZ_LR134384.1"/>
</dbReference>
<dbReference type="Pfam" id="PF00534">
    <property type="entry name" value="Glycos_transf_1"/>
    <property type="match status" value="1"/>
</dbReference>
<protein>
    <submittedName>
        <fullName evidence="3">Vi polysaccharide biosynthesis protein TviE</fullName>
    </submittedName>
</protein>
<gene>
    <name evidence="3" type="ORF">NCTC13071_01726</name>
</gene>
<evidence type="ECO:0000259" key="2">
    <source>
        <dbReference type="Pfam" id="PF13439"/>
    </source>
</evidence>
<feature type="domain" description="Glycosyltransferase subfamily 4-like N-terminal" evidence="2">
    <location>
        <begin position="16"/>
        <end position="163"/>
    </location>
</feature>
<dbReference type="EMBL" id="LR134384">
    <property type="protein sequence ID" value="VEH15716.1"/>
    <property type="molecule type" value="Genomic_DNA"/>
</dbReference>
<evidence type="ECO:0000259" key="1">
    <source>
        <dbReference type="Pfam" id="PF00534"/>
    </source>
</evidence>
<evidence type="ECO:0000313" key="4">
    <source>
        <dbReference type="Proteomes" id="UP000274578"/>
    </source>
</evidence>
<dbReference type="Proteomes" id="UP000274578">
    <property type="component" value="Chromosome 1"/>
</dbReference>
<dbReference type="CDD" id="cd03812">
    <property type="entry name" value="GT4_CapH-like"/>
    <property type="match status" value="1"/>
</dbReference>
<name>A0A3S5EPC0_9BACT</name>
<dbReference type="PANTHER" id="PTHR45947:SF3">
    <property type="entry name" value="SULFOQUINOVOSYL TRANSFERASE SQD2"/>
    <property type="match status" value="1"/>
</dbReference>
<dbReference type="Gene3D" id="3.40.50.2000">
    <property type="entry name" value="Glycogen Phosphorylase B"/>
    <property type="match status" value="2"/>
</dbReference>